<comment type="caution">
    <text evidence="3">The sequence shown here is derived from an EMBL/GenBank/DDBJ whole genome shotgun (WGS) entry which is preliminary data.</text>
</comment>
<dbReference type="AlphaFoldDB" id="A0A0D0LPH2"/>
<reference evidence="3 4" key="1">
    <citation type="submission" date="2014-12" db="EMBL/GenBank/DDBJ databases">
        <title>16Stimator: statistical estimation of ribosomal gene copy numbers from draft genome assemblies.</title>
        <authorList>
            <person name="Perisin M.A."/>
            <person name="Vetter M."/>
            <person name="Gilbert J.A."/>
            <person name="Bergelson J."/>
        </authorList>
    </citation>
    <scope>NUCLEOTIDE SEQUENCE [LARGE SCALE GENOMIC DNA]</scope>
    <source>
        <strain evidence="3 4">MEDvA23</strain>
    </source>
</reference>
<evidence type="ECO:0000256" key="1">
    <source>
        <dbReference type="SAM" id="Phobius"/>
    </source>
</evidence>
<protein>
    <submittedName>
        <fullName evidence="3">Tripartite tricarboxylate transporter TctB</fullName>
    </submittedName>
</protein>
<feature type="transmembrane region" description="Helical" evidence="1">
    <location>
        <begin position="98"/>
        <end position="128"/>
    </location>
</feature>
<feature type="transmembrane region" description="Helical" evidence="1">
    <location>
        <begin position="134"/>
        <end position="156"/>
    </location>
</feature>
<dbReference type="EMBL" id="JXQQ01000084">
    <property type="protein sequence ID" value="KIQ21891.1"/>
    <property type="molecule type" value="Genomic_DNA"/>
</dbReference>
<feature type="transmembrane region" description="Helical" evidence="1">
    <location>
        <begin position="55"/>
        <end position="77"/>
    </location>
</feature>
<evidence type="ECO:0000313" key="3">
    <source>
        <dbReference type="EMBL" id="KIQ21891.1"/>
    </source>
</evidence>
<accession>A0A0D0LPH2</accession>
<feature type="transmembrane region" description="Helical" evidence="1">
    <location>
        <begin position="15"/>
        <end position="35"/>
    </location>
</feature>
<keyword evidence="1" id="KW-0812">Transmembrane</keyword>
<sequence length="173" mass="18767">MEHEEISDGAARSGVATYVVEAVVAVLLLIIGLVVVFEARKLGAGWTSDGPGSGYFPFFIGVIITISGAGILYQALLGKNRNTEVFVDSVQLKRVLSVLVPATVYVLAITFLGIYVASAIYIALFMIVLGKYSWVKSVIAALAVNTVFFCMFEVWFKVPLFKGSLDPLRFLGY</sequence>
<dbReference type="InterPro" id="IPR009936">
    <property type="entry name" value="DUF1468"/>
</dbReference>
<dbReference type="OrthoDB" id="6183775at2"/>
<proteinExistence type="predicted"/>
<organism evidence="3 4">
    <name type="scientific">Variovorax paradoxus</name>
    <dbReference type="NCBI Taxonomy" id="34073"/>
    <lineage>
        <taxon>Bacteria</taxon>
        <taxon>Pseudomonadati</taxon>
        <taxon>Pseudomonadota</taxon>
        <taxon>Betaproteobacteria</taxon>
        <taxon>Burkholderiales</taxon>
        <taxon>Comamonadaceae</taxon>
        <taxon>Variovorax</taxon>
    </lineage>
</organism>
<gene>
    <name evidence="3" type="ORF">RT97_26790</name>
</gene>
<keyword evidence="1" id="KW-1133">Transmembrane helix</keyword>
<evidence type="ECO:0000259" key="2">
    <source>
        <dbReference type="Pfam" id="PF07331"/>
    </source>
</evidence>
<keyword evidence="1" id="KW-0472">Membrane</keyword>
<dbReference type="Proteomes" id="UP000032067">
    <property type="component" value="Unassembled WGS sequence"/>
</dbReference>
<name>A0A0D0LPH2_VARPD</name>
<dbReference type="RefSeq" id="WP_042581897.1">
    <property type="nucleotide sequence ID" value="NZ_JXQQ01000084.1"/>
</dbReference>
<feature type="domain" description="DUF1468" evidence="2">
    <location>
        <begin position="23"/>
        <end position="160"/>
    </location>
</feature>
<dbReference type="Pfam" id="PF07331">
    <property type="entry name" value="TctB"/>
    <property type="match status" value="1"/>
</dbReference>
<evidence type="ECO:0000313" key="4">
    <source>
        <dbReference type="Proteomes" id="UP000032067"/>
    </source>
</evidence>